<accession>A0A9P4M9R8</accession>
<feature type="domain" description="DUF7102" evidence="2">
    <location>
        <begin position="535"/>
        <end position="682"/>
    </location>
</feature>
<feature type="region of interest" description="Disordered" evidence="1">
    <location>
        <begin position="425"/>
        <end position="451"/>
    </location>
</feature>
<evidence type="ECO:0000313" key="4">
    <source>
        <dbReference type="EMBL" id="KAF2103108.1"/>
    </source>
</evidence>
<proteinExistence type="predicted"/>
<dbReference type="Pfam" id="PF23394">
    <property type="entry name" value="DUF7102"/>
    <property type="match status" value="1"/>
</dbReference>
<gene>
    <name evidence="4" type="ORF">NA57DRAFT_29188</name>
</gene>
<feature type="non-terminal residue" evidence="4">
    <location>
        <position position="1"/>
    </location>
</feature>
<reference evidence="4" key="1">
    <citation type="journal article" date="2020" name="Stud. Mycol.">
        <title>101 Dothideomycetes genomes: a test case for predicting lifestyles and emergence of pathogens.</title>
        <authorList>
            <person name="Haridas S."/>
            <person name="Albert R."/>
            <person name="Binder M."/>
            <person name="Bloem J."/>
            <person name="Labutti K."/>
            <person name="Salamov A."/>
            <person name="Andreopoulos B."/>
            <person name="Baker S."/>
            <person name="Barry K."/>
            <person name="Bills G."/>
            <person name="Bluhm B."/>
            <person name="Cannon C."/>
            <person name="Castanera R."/>
            <person name="Culley D."/>
            <person name="Daum C."/>
            <person name="Ezra D."/>
            <person name="Gonzalez J."/>
            <person name="Henrissat B."/>
            <person name="Kuo A."/>
            <person name="Liang C."/>
            <person name="Lipzen A."/>
            <person name="Lutzoni F."/>
            <person name="Magnuson J."/>
            <person name="Mondo S."/>
            <person name="Nolan M."/>
            <person name="Ohm R."/>
            <person name="Pangilinan J."/>
            <person name="Park H.-J."/>
            <person name="Ramirez L."/>
            <person name="Alfaro M."/>
            <person name="Sun H."/>
            <person name="Tritt A."/>
            <person name="Yoshinaga Y."/>
            <person name="Zwiers L.-H."/>
            <person name="Turgeon B."/>
            <person name="Goodwin S."/>
            <person name="Spatafora J."/>
            <person name="Crous P."/>
            <person name="Grigoriev I."/>
        </authorList>
    </citation>
    <scope>NUCLEOTIDE SEQUENCE</scope>
    <source>
        <strain evidence="4">CBS 133067</strain>
    </source>
</reference>
<organism evidence="4 5">
    <name type="scientific">Rhizodiscina lignyota</name>
    <dbReference type="NCBI Taxonomy" id="1504668"/>
    <lineage>
        <taxon>Eukaryota</taxon>
        <taxon>Fungi</taxon>
        <taxon>Dikarya</taxon>
        <taxon>Ascomycota</taxon>
        <taxon>Pezizomycotina</taxon>
        <taxon>Dothideomycetes</taxon>
        <taxon>Pleosporomycetidae</taxon>
        <taxon>Aulographales</taxon>
        <taxon>Rhizodiscinaceae</taxon>
        <taxon>Rhizodiscina</taxon>
    </lineage>
</organism>
<keyword evidence="5" id="KW-1185">Reference proteome</keyword>
<name>A0A9P4M9R8_9PEZI</name>
<dbReference type="InterPro" id="IPR057559">
    <property type="entry name" value="SAM_6"/>
</dbReference>
<evidence type="ECO:0000259" key="3">
    <source>
        <dbReference type="Pfam" id="PF23395"/>
    </source>
</evidence>
<feature type="non-terminal residue" evidence="4">
    <location>
        <position position="787"/>
    </location>
</feature>
<dbReference type="Pfam" id="PF23395">
    <property type="entry name" value="SAM_6"/>
    <property type="match status" value="1"/>
</dbReference>
<feature type="domain" description="SAM-like" evidence="3">
    <location>
        <begin position="692"/>
        <end position="779"/>
    </location>
</feature>
<dbReference type="OrthoDB" id="3647246at2759"/>
<feature type="compositionally biased region" description="Basic and acidic residues" evidence="1">
    <location>
        <begin position="425"/>
        <end position="436"/>
    </location>
</feature>
<sequence>SLAKEKLAVSPEAAELLQETISAPDEYPIMGLETPRRRSELKQELPLLLSDNEYDMQHFGRRVIPDFQHTKIPPEVVDEERDEGLTWPTRYLALPARLDADARRDKLEVAKEVLLCIQNAISDPVTIEERENLIAIELQASKVTSCWRIDGSDTHLVQHKVPLGQLYFSLDSSPEPHSLTPLKRKLADLRVEGPLTPPLPTELPQKRSKTVSFPEMLHEVIPELPSAFLRKEDLPESTSDFDTFMHNQIAPLAEQANQEVEQEQLIEADSTNRVSVPSIAPIKPTPPWMAYLSIAERRSGGASALAAQRQLLKDIKSQEMAYVPSWHGVTKNERQLTWSPFPIELSKVELDERINVGPVLKQILEEFEASEVLDSSAIVWKLEGLRILDDAWDDDDEDLEPAEVDKEEMGFDDLLKRKALDFKTHDSNLKPSHQPERNAPPPKASSAPDVGTIFGGAFSASAALDKFLRSRGETVKESEGPSNGVLERSSHIDQPQTRPASGKRNRAQDIDKELLDNTTMSIEHPEIPASLPPRPFIVSSAFLKTCRGLYRATCALYPTAELIERDFSSLQIDESDIILSPSTGLLFTTLQKIKQRPLPGQEDNHCGIKERIIAVSRRFESLLVFVSDNTTSASMDERDCMAVAELSGFVAALDAEIQICYIPGGDDQIARWVVNAMHRYGITPGQDSMKLLQDETLWEQFLRRTGMNAFAAQVVLTELKPPVSAVASSSNVSEDRNTGYDERKYGIAGFVRMGQEERVKRFAEVLGGRSVLDRVSMVLGPGWTASA</sequence>
<dbReference type="EMBL" id="ML978122">
    <property type="protein sequence ID" value="KAF2103108.1"/>
    <property type="molecule type" value="Genomic_DNA"/>
</dbReference>
<comment type="caution">
    <text evidence="4">The sequence shown here is derived from an EMBL/GenBank/DDBJ whole genome shotgun (WGS) entry which is preliminary data.</text>
</comment>
<evidence type="ECO:0000313" key="5">
    <source>
        <dbReference type="Proteomes" id="UP000799772"/>
    </source>
</evidence>
<dbReference type="Proteomes" id="UP000799772">
    <property type="component" value="Unassembled WGS sequence"/>
</dbReference>
<dbReference type="InterPro" id="IPR055528">
    <property type="entry name" value="DUF7102"/>
</dbReference>
<dbReference type="AlphaFoldDB" id="A0A9P4M9R8"/>
<feature type="region of interest" description="Disordered" evidence="1">
    <location>
        <begin position="472"/>
        <end position="508"/>
    </location>
</feature>
<protein>
    <submittedName>
        <fullName evidence="4">Uncharacterized protein</fullName>
    </submittedName>
</protein>
<evidence type="ECO:0000259" key="2">
    <source>
        <dbReference type="Pfam" id="PF23394"/>
    </source>
</evidence>
<evidence type="ECO:0000256" key="1">
    <source>
        <dbReference type="SAM" id="MobiDB-lite"/>
    </source>
</evidence>